<protein>
    <submittedName>
        <fullName evidence="2">Uncharacterized protein</fullName>
    </submittedName>
</protein>
<organism evidence="2">
    <name type="scientific">marine sediment metagenome</name>
    <dbReference type="NCBI Taxonomy" id="412755"/>
    <lineage>
        <taxon>unclassified sequences</taxon>
        <taxon>metagenomes</taxon>
        <taxon>ecological metagenomes</taxon>
    </lineage>
</organism>
<feature type="compositionally biased region" description="Acidic residues" evidence="1">
    <location>
        <begin position="35"/>
        <end position="49"/>
    </location>
</feature>
<feature type="compositionally biased region" description="Basic and acidic residues" evidence="1">
    <location>
        <begin position="66"/>
        <end position="84"/>
    </location>
</feature>
<gene>
    <name evidence="2" type="ORF">LCGC14_1366630</name>
</gene>
<evidence type="ECO:0000256" key="1">
    <source>
        <dbReference type="SAM" id="MobiDB-lite"/>
    </source>
</evidence>
<feature type="non-terminal residue" evidence="2">
    <location>
        <position position="198"/>
    </location>
</feature>
<dbReference type="AlphaFoldDB" id="A0A0F9N8P8"/>
<sequence>MPDEEVATAVADTKVEPGPSTGSEAEDAETKLTDLEAEGEVEVQPEQEAEAEKPEPEQEAEQETSFAERLEAAKPQLEELKEADPEQYEQLTKVFGGDDVAAKTAALEQREAGMLAAAESQQAFGAVQSAYEPDREGLRTRVTAFGNAVAQTINKAAQDAGGQATTSGPRVAAAIQEQVDKAENTGRATGMADSFLEA</sequence>
<accession>A0A0F9N8P8</accession>
<comment type="caution">
    <text evidence="2">The sequence shown here is derived from an EMBL/GenBank/DDBJ whole genome shotgun (WGS) entry which is preliminary data.</text>
</comment>
<proteinExistence type="predicted"/>
<reference evidence="2" key="1">
    <citation type="journal article" date="2015" name="Nature">
        <title>Complex archaea that bridge the gap between prokaryotes and eukaryotes.</title>
        <authorList>
            <person name="Spang A."/>
            <person name="Saw J.H."/>
            <person name="Jorgensen S.L."/>
            <person name="Zaremba-Niedzwiedzka K."/>
            <person name="Martijn J."/>
            <person name="Lind A.E."/>
            <person name="van Eijk R."/>
            <person name="Schleper C."/>
            <person name="Guy L."/>
            <person name="Ettema T.J."/>
        </authorList>
    </citation>
    <scope>NUCLEOTIDE SEQUENCE</scope>
</reference>
<dbReference type="EMBL" id="LAZR01008592">
    <property type="protein sequence ID" value="KKM77772.1"/>
    <property type="molecule type" value="Genomic_DNA"/>
</dbReference>
<evidence type="ECO:0000313" key="2">
    <source>
        <dbReference type="EMBL" id="KKM77772.1"/>
    </source>
</evidence>
<name>A0A0F9N8P8_9ZZZZ</name>
<feature type="region of interest" description="Disordered" evidence="1">
    <location>
        <begin position="1"/>
        <end position="85"/>
    </location>
</feature>